<dbReference type="SUPFAM" id="SSF53335">
    <property type="entry name" value="S-adenosyl-L-methionine-dependent methyltransferases"/>
    <property type="match status" value="1"/>
</dbReference>
<dbReference type="Proteomes" id="UP001596020">
    <property type="component" value="Unassembled WGS sequence"/>
</dbReference>
<evidence type="ECO:0000256" key="3">
    <source>
        <dbReference type="ARBA" id="ARBA00022691"/>
    </source>
</evidence>
<dbReference type="GO" id="GO:0032259">
    <property type="term" value="P:methylation"/>
    <property type="evidence" value="ECO:0007669"/>
    <property type="project" value="UniProtKB-KW"/>
</dbReference>
<dbReference type="GO" id="GO:0008168">
    <property type="term" value="F:methyltransferase activity"/>
    <property type="evidence" value="ECO:0007669"/>
    <property type="project" value="UniProtKB-KW"/>
</dbReference>
<evidence type="ECO:0000313" key="4">
    <source>
        <dbReference type="EMBL" id="MFC4665047.1"/>
    </source>
</evidence>
<keyword evidence="1 4" id="KW-0489">Methyltransferase</keyword>
<dbReference type="CDD" id="cd02440">
    <property type="entry name" value="AdoMet_MTases"/>
    <property type="match status" value="1"/>
</dbReference>
<name>A0ABV9K4W8_9PORP</name>
<evidence type="ECO:0000256" key="1">
    <source>
        <dbReference type="ARBA" id="ARBA00022603"/>
    </source>
</evidence>
<organism evidence="4 5">
    <name type="scientific">Falsiporphyromonas endometrii</name>
    <dbReference type="NCBI Taxonomy" id="1387297"/>
    <lineage>
        <taxon>Bacteria</taxon>
        <taxon>Pseudomonadati</taxon>
        <taxon>Bacteroidota</taxon>
        <taxon>Bacteroidia</taxon>
        <taxon>Bacteroidales</taxon>
        <taxon>Porphyromonadaceae</taxon>
        <taxon>Falsiporphyromonas</taxon>
    </lineage>
</organism>
<sequence>MSIDDYIEQHTSDQGQLLKDLERRAHIELMRPRMISGHVQGRLLKILCSIKEPKRVLEIGTYTGYAALCLAEALGEDAFIHTLECDDEMESFIHRFVDQSPYRDKIILHMGNALDILPGLVKQESFELVYMDANKREYSEYFDIIIDHLPKGAIILADNTLWDGKVALDPMPHDSQTIAIDQFNKKIRQDHRVEEVILPLRDGLSIIRKI</sequence>
<evidence type="ECO:0000256" key="2">
    <source>
        <dbReference type="ARBA" id="ARBA00022679"/>
    </source>
</evidence>
<protein>
    <submittedName>
        <fullName evidence="4">O-methyltransferase</fullName>
        <ecNumber evidence="4">2.1.1.-</ecNumber>
    </submittedName>
</protein>
<dbReference type="RefSeq" id="WP_380076823.1">
    <property type="nucleotide sequence ID" value="NZ_JBHSGO010000004.1"/>
</dbReference>
<dbReference type="Pfam" id="PF01596">
    <property type="entry name" value="Methyltransf_3"/>
    <property type="match status" value="1"/>
</dbReference>
<dbReference type="PROSITE" id="PS51682">
    <property type="entry name" value="SAM_OMT_I"/>
    <property type="match status" value="1"/>
</dbReference>
<dbReference type="PANTHER" id="PTHR10509:SF14">
    <property type="entry name" value="CAFFEOYL-COA O-METHYLTRANSFERASE 3-RELATED"/>
    <property type="match status" value="1"/>
</dbReference>
<dbReference type="PANTHER" id="PTHR10509">
    <property type="entry name" value="O-METHYLTRANSFERASE-RELATED"/>
    <property type="match status" value="1"/>
</dbReference>
<dbReference type="EMBL" id="JBHSGO010000004">
    <property type="protein sequence ID" value="MFC4665047.1"/>
    <property type="molecule type" value="Genomic_DNA"/>
</dbReference>
<dbReference type="InterPro" id="IPR029063">
    <property type="entry name" value="SAM-dependent_MTases_sf"/>
</dbReference>
<dbReference type="EC" id="2.1.1.-" evidence="4"/>
<dbReference type="InterPro" id="IPR002935">
    <property type="entry name" value="SAM_O-MeTrfase"/>
</dbReference>
<keyword evidence="2 4" id="KW-0808">Transferase</keyword>
<keyword evidence="5" id="KW-1185">Reference proteome</keyword>
<keyword evidence="3" id="KW-0949">S-adenosyl-L-methionine</keyword>
<accession>A0ABV9K4W8</accession>
<dbReference type="InterPro" id="IPR050362">
    <property type="entry name" value="Cation-dep_OMT"/>
</dbReference>
<reference evidence="5" key="1">
    <citation type="journal article" date="2019" name="Int. J. Syst. Evol. Microbiol.">
        <title>The Global Catalogue of Microorganisms (GCM) 10K type strain sequencing project: providing services to taxonomists for standard genome sequencing and annotation.</title>
        <authorList>
            <consortium name="The Broad Institute Genomics Platform"/>
            <consortium name="The Broad Institute Genome Sequencing Center for Infectious Disease"/>
            <person name="Wu L."/>
            <person name="Ma J."/>
        </authorList>
    </citation>
    <scope>NUCLEOTIDE SEQUENCE [LARGE SCALE GENOMIC DNA]</scope>
    <source>
        <strain evidence="5">CGMCC 4.7357</strain>
    </source>
</reference>
<evidence type="ECO:0000313" key="5">
    <source>
        <dbReference type="Proteomes" id="UP001596020"/>
    </source>
</evidence>
<dbReference type="Gene3D" id="3.40.50.150">
    <property type="entry name" value="Vaccinia Virus protein VP39"/>
    <property type="match status" value="1"/>
</dbReference>
<proteinExistence type="predicted"/>
<comment type="caution">
    <text evidence="4">The sequence shown here is derived from an EMBL/GenBank/DDBJ whole genome shotgun (WGS) entry which is preliminary data.</text>
</comment>
<gene>
    <name evidence="4" type="ORF">ACFO3G_00145</name>
</gene>